<dbReference type="Proteomes" id="UP001108240">
    <property type="component" value="Unplaced"/>
</dbReference>
<keyword evidence="8 10" id="KW-0472">Membrane</keyword>
<dbReference type="GeneTree" id="ENSGT00390000013415"/>
<dbReference type="PANTHER" id="PTHR15186">
    <property type="entry name" value="RE48077P"/>
    <property type="match status" value="1"/>
</dbReference>
<reference evidence="11" key="1">
    <citation type="submission" date="2025-08" db="UniProtKB">
        <authorList>
            <consortium name="Ensembl"/>
        </authorList>
    </citation>
    <scope>IDENTIFICATION</scope>
</reference>
<dbReference type="GO" id="GO:0051607">
    <property type="term" value="P:defense response to virus"/>
    <property type="evidence" value="ECO:0007669"/>
    <property type="project" value="TreeGrafter"/>
</dbReference>
<protein>
    <submittedName>
        <fullName evidence="11">Zgc:73226</fullName>
    </submittedName>
</protein>
<feature type="transmembrane region" description="Helical" evidence="10">
    <location>
        <begin position="290"/>
        <end position="312"/>
    </location>
</feature>
<dbReference type="InterPro" id="IPR010548">
    <property type="entry name" value="BNIP3"/>
</dbReference>
<name>A0A8C1BM71_CYPCA</name>
<evidence type="ECO:0000313" key="12">
    <source>
        <dbReference type="Proteomes" id="UP001108240"/>
    </source>
</evidence>
<dbReference type="GO" id="GO:0005635">
    <property type="term" value="C:nuclear envelope"/>
    <property type="evidence" value="ECO:0007669"/>
    <property type="project" value="TreeGrafter"/>
</dbReference>
<dbReference type="GO" id="GO:0097345">
    <property type="term" value="P:mitochondrial outer membrane permeabilization"/>
    <property type="evidence" value="ECO:0007669"/>
    <property type="project" value="TreeGrafter"/>
</dbReference>
<organism evidence="11 12">
    <name type="scientific">Cyprinus carpio carpio</name>
    <dbReference type="NCBI Taxonomy" id="630221"/>
    <lineage>
        <taxon>Eukaryota</taxon>
        <taxon>Metazoa</taxon>
        <taxon>Chordata</taxon>
        <taxon>Craniata</taxon>
        <taxon>Vertebrata</taxon>
        <taxon>Euteleostomi</taxon>
        <taxon>Actinopterygii</taxon>
        <taxon>Neopterygii</taxon>
        <taxon>Teleostei</taxon>
        <taxon>Ostariophysi</taxon>
        <taxon>Cypriniformes</taxon>
        <taxon>Cyprinidae</taxon>
        <taxon>Cyprininae</taxon>
        <taxon>Cyprinus</taxon>
    </lineage>
</organism>
<evidence type="ECO:0000256" key="7">
    <source>
        <dbReference type="ARBA" id="ARBA00023128"/>
    </source>
</evidence>
<evidence type="ECO:0000256" key="1">
    <source>
        <dbReference type="ARBA" id="ARBA00004167"/>
    </source>
</evidence>
<dbReference type="GO" id="GO:0005783">
    <property type="term" value="C:endoplasmic reticulum"/>
    <property type="evidence" value="ECO:0007669"/>
    <property type="project" value="TreeGrafter"/>
</dbReference>
<feature type="compositionally biased region" description="Polar residues" evidence="9">
    <location>
        <begin position="202"/>
        <end position="234"/>
    </location>
</feature>
<keyword evidence="7" id="KW-0496">Mitochondrion</keyword>
<keyword evidence="4 10" id="KW-0812">Transmembrane</keyword>
<dbReference type="Ensembl" id="ENSCCRT00000037537.2">
    <property type="protein sequence ID" value="ENSCCRP00000034643.2"/>
    <property type="gene ID" value="ENSCCRG00000057836.1"/>
</dbReference>
<dbReference type="PANTHER" id="PTHR15186:SF9">
    <property type="entry name" value="BCL-2_ADENOVIRUS E1B 19KD INTERACTION PROTEIN XR"/>
    <property type="match status" value="1"/>
</dbReference>
<evidence type="ECO:0000256" key="6">
    <source>
        <dbReference type="ARBA" id="ARBA00022989"/>
    </source>
</evidence>
<keyword evidence="6 10" id="KW-1133">Transmembrane helix</keyword>
<sequence>MENQKIIHTLNFGNLESVHEKVPHLPDPVTHGFFLLKHPPPKILFISSCFLTACTALIEPWWIYSSLSTHLSPLSDICLLLSVIGEFVCHHGDGQLADGCEGLSEREHGFVSQLVRSYDPTTSSTKLPAPDHPHLLLSGLPCQHFSLGVLCNGSWVELEGLVASASQAEAESGAPDTTAPLLQGELERILLEAQLECERSSQTESPPQVVTPRTSGSPKPASEGSSSTDCVTIQSDENDRRVSAEWVWDWSSRPENLPPKGFVFHHPKQSGSLSVRKTEVMKRGLFSSDVLLILLPSLLASHALTLGLGIYIGKRLASSSTSTL</sequence>
<reference evidence="11" key="2">
    <citation type="submission" date="2025-09" db="UniProtKB">
        <authorList>
            <consortium name="Ensembl"/>
        </authorList>
    </citation>
    <scope>IDENTIFICATION</scope>
</reference>
<accession>A0A8C1BM71</accession>
<dbReference type="AlphaFoldDB" id="A0A8C1BM71"/>
<dbReference type="GO" id="GO:0005741">
    <property type="term" value="C:mitochondrial outer membrane"/>
    <property type="evidence" value="ECO:0007669"/>
    <property type="project" value="TreeGrafter"/>
</dbReference>
<keyword evidence="12" id="KW-1185">Reference proteome</keyword>
<evidence type="ECO:0000256" key="9">
    <source>
        <dbReference type="SAM" id="MobiDB-lite"/>
    </source>
</evidence>
<proteinExistence type="inferred from homology"/>
<feature type="region of interest" description="Disordered" evidence="9">
    <location>
        <begin position="196"/>
        <end position="234"/>
    </location>
</feature>
<dbReference type="Pfam" id="PF06553">
    <property type="entry name" value="BNIP3"/>
    <property type="match status" value="1"/>
</dbReference>
<evidence type="ECO:0000256" key="8">
    <source>
        <dbReference type="ARBA" id="ARBA00023136"/>
    </source>
</evidence>
<evidence type="ECO:0000313" key="11">
    <source>
        <dbReference type="Ensembl" id="ENSCCRP00000034643.2"/>
    </source>
</evidence>
<comment type="similarity">
    <text evidence="3">Belongs to the NIP3 family.</text>
</comment>
<dbReference type="Gene3D" id="6.10.250.1020">
    <property type="match status" value="1"/>
</dbReference>
<evidence type="ECO:0000256" key="10">
    <source>
        <dbReference type="SAM" id="Phobius"/>
    </source>
</evidence>
<evidence type="ECO:0000256" key="2">
    <source>
        <dbReference type="ARBA" id="ARBA00004325"/>
    </source>
</evidence>
<evidence type="ECO:0000256" key="4">
    <source>
        <dbReference type="ARBA" id="ARBA00022692"/>
    </source>
</evidence>
<keyword evidence="5" id="KW-0053">Apoptosis</keyword>
<dbReference type="GO" id="GO:0042802">
    <property type="term" value="F:identical protein binding"/>
    <property type="evidence" value="ECO:0007669"/>
    <property type="project" value="UniProtKB-ARBA"/>
</dbReference>
<evidence type="ECO:0000256" key="5">
    <source>
        <dbReference type="ARBA" id="ARBA00022703"/>
    </source>
</evidence>
<dbReference type="GO" id="GO:0043065">
    <property type="term" value="P:positive regulation of apoptotic process"/>
    <property type="evidence" value="ECO:0007669"/>
    <property type="project" value="InterPro"/>
</dbReference>
<evidence type="ECO:0000256" key="3">
    <source>
        <dbReference type="ARBA" id="ARBA00007710"/>
    </source>
</evidence>
<comment type="subcellular location">
    <subcellularLocation>
        <location evidence="1">Membrane</location>
        <topology evidence="1">Single-pass membrane protein</topology>
    </subcellularLocation>
    <subcellularLocation>
        <location evidence="2">Mitochondrion membrane</location>
    </subcellularLocation>
</comment>